<evidence type="ECO:0000256" key="1">
    <source>
        <dbReference type="SAM" id="SignalP"/>
    </source>
</evidence>
<evidence type="ECO:0000313" key="3">
    <source>
        <dbReference type="Proteomes" id="UP000600547"/>
    </source>
</evidence>
<feature type="chain" id="PRO_5034671396" description="Lipoprotein" evidence="1">
    <location>
        <begin position="21"/>
        <end position="214"/>
    </location>
</feature>
<sequence length="214" mass="22486">MKKLAALALPLVLAACGQQSVNIGQGFQMTPSFDGATVAASVVNVYAKNADGSRGTYLGSQVKSYTVTQGRLNVAVREGSLGMTVKQVNVKYTDASGNPFGGEYSTFNVSSAFDIPEGFVCPDGTNTCDFTQKKAQNVLFSKTEDLYQLSEQIAIAAADTCVDGSTVVGTSAACAEVRMNITLSGTDKLGAPRTINIPQAQVRVYVSTVTDEVR</sequence>
<comment type="caution">
    <text evidence="2">The sequence shown here is derived from an EMBL/GenBank/DDBJ whole genome shotgun (WGS) entry which is preliminary data.</text>
</comment>
<dbReference type="EMBL" id="BMQG01000001">
    <property type="protein sequence ID" value="GGM30959.1"/>
    <property type="molecule type" value="Genomic_DNA"/>
</dbReference>
<protein>
    <recommendedName>
        <fullName evidence="4">Lipoprotein</fullName>
    </recommendedName>
</protein>
<keyword evidence="1" id="KW-0732">Signal</keyword>
<proteinExistence type="predicted"/>
<dbReference type="AlphaFoldDB" id="A0A8H9L3Y3"/>
<dbReference type="PROSITE" id="PS51257">
    <property type="entry name" value="PROKAR_LIPOPROTEIN"/>
    <property type="match status" value="1"/>
</dbReference>
<dbReference type="Proteomes" id="UP000600547">
    <property type="component" value="Unassembled WGS sequence"/>
</dbReference>
<evidence type="ECO:0000313" key="2">
    <source>
        <dbReference type="EMBL" id="GGM30959.1"/>
    </source>
</evidence>
<name>A0A8H9L3Y3_9DEIO</name>
<keyword evidence="3" id="KW-1185">Reference proteome</keyword>
<accession>A0A8H9L3Y3</accession>
<feature type="signal peptide" evidence="1">
    <location>
        <begin position="1"/>
        <end position="20"/>
    </location>
</feature>
<reference evidence="3" key="1">
    <citation type="journal article" date="2019" name="Int. J. Syst. Evol. Microbiol.">
        <title>The Global Catalogue of Microorganisms (GCM) 10K type strain sequencing project: providing services to taxonomists for standard genome sequencing and annotation.</title>
        <authorList>
            <consortium name="The Broad Institute Genomics Platform"/>
            <consortium name="The Broad Institute Genome Sequencing Center for Infectious Disease"/>
            <person name="Wu L."/>
            <person name="Ma J."/>
        </authorList>
    </citation>
    <scope>NUCLEOTIDE SEQUENCE [LARGE SCALE GENOMIC DNA]</scope>
    <source>
        <strain evidence="3">JCM 31047</strain>
    </source>
</reference>
<dbReference type="RefSeq" id="WP_162621327.1">
    <property type="nucleotide sequence ID" value="NZ_BMQG01000001.1"/>
</dbReference>
<organism evidence="2 3">
    <name type="scientific">Deinococcus arenae</name>
    <dbReference type="NCBI Taxonomy" id="1452751"/>
    <lineage>
        <taxon>Bacteria</taxon>
        <taxon>Thermotogati</taxon>
        <taxon>Deinococcota</taxon>
        <taxon>Deinococci</taxon>
        <taxon>Deinococcales</taxon>
        <taxon>Deinococcaceae</taxon>
        <taxon>Deinococcus</taxon>
    </lineage>
</organism>
<evidence type="ECO:0008006" key="4">
    <source>
        <dbReference type="Google" id="ProtNLM"/>
    </source>
</evidence>
<gene>
    <name evidence="2" type="ORF">GCM10008956_03850</name>
</gene>